<dbReference type="PROSITE" id="PS51194">
    <property type="entry name" value="HELICASE_CTER"/>
    <property type="match status" value="1"/>
</dbReference>
<keyword evidence="4 6" id="KW-0067">ATP-binding</keyword>
<dbReference type="Pfam" id="PF00270">
    <property type="entry name" value="DEAD"/>
    <property type="match status" value="1"/>
</dbReference>
<evidence type="ECO:0000256" key="6">
    <source>
        <dbReference type="RuleBase" id="RU000492"/>
    </source>
</evidence>
<name>A0AAD7UDZ4_9STRA</name>
<evidence type="ECO:0000256" key="4">
    <source>
        <dbReference type="ARBA" id="ARBA00022840"/>
    </source>
</evidence>
<evidence type="ECO:0000256" key="3">
    <source>
        <dbReference type="ARBA" id="ARBA00022806"/>
    </source>
</evidence>
<organism evidence="11 12">
    <name type="scientific">Chrysophaeum taylorii</name>
    <dbReference type="NCBI Taxonomy" id="2483200"/>
    <lineage>
        <taxon>Eukaryota</taxon>
        <taxon>Sar</taxon>
        <taxon>Stramenopiles</taxon>
        <taxon>Ochrophyta</taxon>
        <taxon>Pelagophyceae</taxon>
        <taxon>Pelagomonadales</taxon>
        <taxon>Pelagomonadaceae</taxon>
        <taxon>Chrysophaeum</taxon>
    </lineage>
</organism>
<sequence>MFDRVDDDSSDSEERTRSFAEMGLPREILLGVSELGYAAPTPIQAKVIPLALERKDLCASAPTGSGKTAAFGIPLLANGSGVVLEPTRELASQCVEMLRKIGECSKSTTFCLVVGGSDLRAQEAQLRRRPDIVVGTPGRLLDVATNTHGVVLEGMLVLDEADRLLELGFEDQVRDLIGFVKRSQTLLFSATFGPRVEALASLSLRKPVVRVKVASRIRLTEDFVRITDPASREAALVAILGRTLAAEKTVVFFDTKKDCERVARVLRAMDVPAVELHGNLPQARRTANLKAFSAEKGLVLLATDVAARGLDVSAVKAVVNYEMPSVTTYVHRVGRTARAGRTGAAVTFVSEKRRLALKEYLRSRQAEADAGGPSSSDLRRRSVPASVIAELKEKINSKSEEIRTMEKDEFATRMAEDALRETERAANLIAFKDEIESRPKRAAWWKTTTTAATKEEKKRADALPPKVRKRKKRDDDDDKDAPLVAEPSRKTSFEPVDDDDDHQKNDRRLKSSATSFTEFDPSRVNRRRRKKKRSQIEFKGSFKTKKRYKRRR</sequence>
<dbReference type="GO" id="GO:0003724">
    <property type="term" value="F:RNA helicase activity"/>
    <property type="evidence" value="ECO:0007669"/>
    <property type="project" value="InterPro"/>
</dbReference>
<dbReference type="Proteomes" id="UP001230188">
    <property type="component" value="Unassembled WGS sequence"/>
</dbReference>
<evidence type="ECO:0000313" key="11">
    <source>
        <dbReference type="EMBL" id="KAJ8601819.1"/>
    </source>
</evidence>
<feature type="compositionally biased region" description="Basic residues" evidence="7">
    <location>
        <begin position="542"/>
        <end position="552"/>
    </location>
</feature>
<keyword evidence="2 6" id="KW-0378">Hydrolase</keyword>
<dbReference type="PANTHER" id="PTHR47959:SF1">
    <property type="entry name" value="ATP-DEPENDENT RNA HELICASE DBPA"/>
    <property type="match status" value="1"/>
</dbReference>
<dbReference type="PROSITE" id="PS51192">
    <property type="entry name" value="HELICASE_ATP_BIND_1"/>
    <property type="match status" value="1"/>
</dbReference>
<dbReference type="GO" id="GO:0003676">
    <property type="term" value="F:nucleic acid binding"/>
    <property type="evidence" value="ECO:0007669"/>
    <property type="project" value="InterPro"/>
</dbReference>
<reference evidence="11" key="1">
    <citation type="submission" date="2023-01" db="EMBL/GenBank/DDBJ databases">
        <title>Metagenome sequencing of chrysophaentin producing Chrysophaeum taylorii.</title>
        <authorList>
            <person name="Davison J."/>
            <person name="Bewley C."/>
        </authorList>
    </citation>
    <scope>NUCLEOTIDE SEQUENCE</scope>
    <source>
        <strain evidence="11">NIES-1699</strain>
    </source>
</reference>
<feature type="short sequence motif" description="Q motif" evidence="5">
    <location>
        <begin position="17"/>
        <end position="45"/>
    </location>
</feature>
<dbReference type="PROSITE" id="PS51195">
    <property type="entry name" value="Q_MOTIF"/>
    <property type="match status" value="1"/>
</dbReference>
<feature type="domain" description="DEAD-box RNA helicase Q" evidence="10">
    <location>
        <begin position="17"/>
        <end position="45"/>
    </location>
</feature>
<feature type="domain" description="Helicase ATP-binding" evidence="8">
    <location>
        <begin position="48"/>
        <end position="210"/>
    </location>
</feature>
<dbReference type="PROSITE" id="PS00039">
    <property type="entry name" value="DEAD_ATP_HELICASE"/>
    <property type="match status" value="1"/>
</dbReference>
<evidence type="ECO:0000256" key="1">
    <source>
        <dbReference type="ARBA" id="ARBA00022741"/>
    </source>
</evidence>
<evidence type="ECO:0000259" key="10">
    <source>
        <dbReference type="PROSITE" id="PS51195"/>
    </source>
</evidence>
<dbReference type="InterPro" id="IPR014001">
    <property type="entry name" value="Helicase_ATP-bd"/>
</dbReference>
<protein>
    <submittedName>
        <fullName evidence="11">Uncharacterized protein</fullName>
    </submittedName>
</protein>
<feature type="compositionally biased region" description="Basic residues" evidence="7">
    <location>
        <begin position="524"/>
        <end position="533"/>
    </location>
</feature>
<dbReference type="SMART" id="SM00487">
    <property type="entry name" value="DEXDc"/>
    <property type="match status" value="1"/>
</dbReference>
<gene>
    <name evidence="11" type="ORF">CTAYLR_007484</name>
</gene>
<dbReference type="InterPro" id="IPR000629">
    <property type="entry name" value="RNA-helicase_DEAD-box_CS"/>
</dbReference>
<dbReference type="GO" id="GO:0016787">
    <property type="term" value="F:hydrolase activity"/>
    <property type="evidence" value="ECO:0007669"/>
    <property type="project" value="UniProtKB-KW"/>
</dbReference>
<dbReference type="InterPro" id="IPR001650">
    <property type="entry name" value="Helicase_C-like"/>
</dbReference>
<keyword evidence="1 6" id="KW-0547">Nucleotide-binding</keyword>
<dbReference type="SUPFAM" id="SSF52540">
    <property type="entry name" value="P-loop containing nucleoside triphosphate hydrolases"/>
    <property type="match status" value="1"/>
</dbReference>
<keyword evidence="12" id="KW-1185">Reference proteome</keyword>
<evidence type="ECO:0000256" key="5">
    <source>
        <dbReference type="PROSITE-ProRule" id="PRU00552"/>
    </source>
</evidence>
<feature type="domain" description="Helicase C-terminal" evidence="9">
    <location>
        <begin position="231"/>
        <end position="410"/>
    </location>
</feature>
<keyword evidence="3 6" id="KW-0347">Helicase</keyword>
<dbReference type="GO" id="GO:0005829">
    <property type="term" value="C:cytosol"/>
    <property type="evidence" value="ECO:0007669"/>
    <property type="project" value="TreeGrafter"/>
</dbReference>
<evidence type="ECO:0000256" key="7">
    <source>
        <dbReference type="SAM" id="MobiDB-lite"/>
    </source>
</evidence>
<dbReference type="CDD" id="cd18787">
    <property type="entry name" value="SF2_C_DEAD"/>
    <property type="match status" value="1"/>
</dbReference>
<evidence type="ECO:0000313" key="12">
    <source>
        <dbReference type="Proteomes" id="UP001230188"/>
    </source>
</evidence>
<comment type="caution">
    <text evidence="11">The sequence shown here is derived from an EMBL/GenBank/DDBJ whole genome shotgun (WGS) entry which is preliminary data.</text>
</comment>
<dbReference type="Pfam" id="PF00271">
    <property type="entry name" value="Helicase_C"/>
    <property type="match status" value="1"/>
</dbReference>
<dbReference type="InterPro" id="IPR050079">
    <property type="entry name" value="DEAD_box_RNA_helicase"/>
</dbReference>
<feature type="region of interest" description="Disordered" evidence="7">
    <location>
        <begin position="448"/>
        <end position="552"/>
    </location>
</feature>
<evidence type="ECO:0000256" key="2">
    <source>
        <dbReference type="ARBA" id="ARBA00022801"/>
    </source>
</evidence>
<accession>A0AAD7UDZ4</accession>
<dbReference type="InterPro" id="IPR027417">
    <property type="entry name" value="P-loop_NTPase"/>
</dbReference>
<dbReference type="PANTHER" id="PTHR47959">
    <property type="entry name" value="ATP-DEPENDENT RNA HELICASE RHLE-RELATED"/>
    <property type="match status" value="1"/>
</dbReference>
<dbReference type="EMBL" id="JAQMWT010000402">
    <property type="protein sequence ID" value="KAJ8601819.1"/>
    <property type="molecule type" value="Genomic_DNA"/>
</dbReference>
<dbReference type="GO" id="GO:0005524">
    <property type="term" value="F:ATP binding"/>
    <property type="evidence" value="ECO:0007669"/>
    <property type="project" value="UniProtKB-KW"/>
</dbReference>
<evidence type="ECO:0000259" key="8">
    <source>
        <dbReference type="PROSITE" id="PS51192"/>
    </source>
</evidence>
<dbReference type="InterPro" id="IPR011545">
    <property type="entry name" value="DEAD/DEAH_box_helicase_dom"/>
</dbReference>
<comment type="similarity">
    <text evidence="6">Belongs to the DEAD box helicase family.</text>
</comment>
<dbReference type="Gene3D" id="3.40.50.300">
    <property type="entry name" value="P-loop containing nucleotide triphosphate hydrolases"/>
    <property type="match status" value="2"/>
</dbReference>
<dbReference type="InterPro" id="IPR014014">
    <property type="entry name" value="RNA_helicase_DEAD_Q_motif"/>
</dbReference>
<dbReference type="AlphaFoldDB" id="A0AAD7UDZ4"/>
<evidence type="ECO:0000259" key="9">
    <source>
        <dbReference type="PROSITE" id="PS51194"/>
    </source>
</evidence>
<proteinExistence type="inferred from homology"/>
<dbReference type="SMART" id="SM00490">
    <property type="entry name" value="HELICc"/>
    <property type="match status" value="1"/>
</dbReference>